<gene>
    <name evidence="2" type="ORF">IAB02_09055</name>
</gene>
<feature type="transmembrane region" description="Helical" evidence="1">
    <location>
        <begin position="6"/>
        <end position="22"/>
    </location>
</feature>
<evidence type="ECO:0000313" key="3">
    <source>
        <dbReference type="Proteomes" id="UP000824072"/>
    </source>
</evidence>
<dbReference type="AlphaFoldDB" id="A0A9D1ICW5"/>
<proteinExistence type="predicted"/>
<accession>A0A9D1ICW5</accession>
<dbReference type="EMBL" id="DVMU01000198">
    <property type="protein sequence ID" value="HIU34698.1"/>
    <property type="molecule type" value="Genomic_DNA"/>
</dbReference>
<protein>
    <submittedName>
        <fullName evidence="2">FeoB-associated Cys-rich membrane protein</fullName>
    </submittedName>
</protein>
<dbReference type="Pfam" id="PF12669">
    <property type="entry name" value="FeoB_associated"/>
    <property type="match status" value="1"/>
</dbReference>
<reference evidence="2" key="2">
    <citation type="journal article" date="2021" name="PeerJ">
        <title>Extensive microbial diversity within the chicken gut microbiome revealed by metagenomics and culture.</title>
        <authorList>
            <person name="Gilroy R."/>
            <person name="Ravi A."/>
            <person name="Getino M."/>
            <person name="Pursley I."/>
            <person name="Horton D.L."/>
            <person name="Alikhan N.F."/>
            <person name="Baker D."/>
            <person name="Gharbi K."/>
            <person name="Hall N."/>
            <person name="Watson M."/>
            <person name="Adriaenssens E.M."/>
            <person name="Foster-Nyarko E."/>
            <person name="Jarju S."/>
            <person name="Secka A."/>
            <person name="Antonio M."/>
            <person name="Oren A."/>
            <person name="Chaudhuri R.R."/>
            <person name="La Ragione R."/>
            <person name="Hildebrand F."/>
            <person name="Pallen M.J."/>
        </authorList>
    </citation>
    <scope>NUCLEOTIDE SEQUENCE</scope>
    <source>
        <strain evidence="2">ChiHcec3-11533</strain>
    </source>
</reference>
<sequence>MATWIVGGVVLLLVGLILWKILRDRKAHKGGCSCGCSHCSKDCRH</sequence>
<name>A0A9D1ICW5_9FIRM</name>
<evidence type="ECO:0000256" key="1">
    <source>
        <dbReference type="SAM" id="Phobius"/>
    </source>
</evidence>
<organism evidence="2 3">
    <name type="scientific">Candidatus Pullichristensenella excrementigallinarum</name>
    <dbReference type="NCBI Taxonomy" id="2840907"/>
    <lineage>
        <taxon>Bacteria</taxon>
        <taxon>Bacillati</taxon>
        <taxon>Bacillota</taxon>
        <taxon>Clostridia</taxon>
        <taxon>Candidatus Pullichristensenella</taxon>
    </lineage>
</organism>
<keyword evidence="1" id="KW-0472">Membrane</keyword>
<keyword evidence="1" id="KW-1133">Transmembrane helix</keyword>
<evidence type="ECO:0000313" key="2">
    <source>
        <dbReference type="EMBL" id="HIU34698.1"/>
    </source>
</evidence>
<keyword evidence="1" id="KW-0812">Transmembrane</keyword>
<comment type="caution">
    <text evidence="2">The sequence shown here is derived from an EMBL/GenBank/DDBJ whole genome shotgun (WGS) entry which is preliminary data.</text>
</comment>
<reference evidence="2" key="1">
    <citation type="submission" date="2020-10" db="EMBL/GenBank/DDBJ databases">
        <authorList>
            <person name="Gilroy R."/>
        </authorList>
    </citation>
    <scope>NUCLEOTIDE SEQUENCE</scope>
    <source>
        <strain evidence="2">ChiHcec3-11533</strain>
    </source>
</reference>
<dbReference type="Proteomes" id="UP000824072">
    <property type="component" value="Unassembled WGS sequence"/>
</dbReference>